<dbReference type="SUPFAM" id="SSF52540">
    <property type="entry name" value="P-loop containing nucleoside triphosphate hydrolases"/>
    <property type="match status" value="1"/>
</dbReference>
<protein>
    <submittedName>
        <fullName evidence="12">Uncharacterized protein</fullName>
    </submittedName>
</protein>
<keyword evidence="6" id="KW-0067">ATP-binding</keyword>
<dbReference type="Pfam" id="PF00931">
    <property type="entry name" value="NB-ARC"/>
    <property type="match status" value="1"/>
</dbReference>
<dbReference type="InterPro" id="IPR041118">
    <property type="entry name" value="Rx_N"/>
</dbReference>
<keyword evidence="13" id="KW-1185">Reference proteome</keyword>
<dbReference type="GO" id="GO:0051707">
    <property type="term" value="P:response to other organism"/>
    <property type="evidence" value="ECO:0007669"/>
    <property type="project" value="UniProtKB-ARBA"/>
</dbReference>
<dbReference type="GO" id="GO:0043531">
    <property type="term" value="F:ADP binding"/>
    <property type="evidence" value="ECO:0007669"/>
    <property type="project" value="InterPro"/>
</dbReference>
<dbReference type="Pfam" id="PF23598">
    <property type="entry name" value="LRR_14"/>
    <property type="match status" value="1"/>
</dbReference>
<dbReference type="Gene3D" id="3.40.50.300">
    <property type="entry name" value="P-loop containing nucleotide triphosphate hydrolases"/>
    <property type="match status" value="1"/>
</dbReference>
<dbReference type="InterPro" id="IPR002182">
    <property type="entry name" value="NB-ARC"/>
</dbReference>
<evidence type="ECO:0000256" key="6">
    <source>
        <dbReference type="ARBA" id="ARBA00022840"/>
    </source>
</evidence>
<dbReference type="InterPro" id="IPR027417">
    <property type="entry name" value="P-loop_NTPase"/>
</dbReference>
<dbReference type="PRINTS" id="PR00364">
    <property type="entry name" value="DISEASERSIST"/>
</dbReference>
<dbReference type="InterPro" id="IPR038005">
    <property type="entry name" value="RX-like_CC"/>
</dbReference>
<keyword evidence="5" id="KW-0611">Plant defense</keyword>
<evidence type="ECO:0000256" key="2">
    <source>
        <dbReference type="ARBA" id="ARBA00022614"/>
    </source>
</evidence>
<feature type="domain" description="NB-ARC" evidence="8">
    <location>
        <begin position="177"/>
        <end position="344"/>
    </location>
</feature>
<keyword evidence="4" id="KW-0547">Nucleotide-binding</keyword>
<dbReference type="GO" id="GO:0005524">
    <property type="term" value="F:ATP binding"/>
    <property type="evidence" value="ECO:0007669"/>
    <property type="project" value="UniProtKB-KW"/>
</dbReference>
<name>A0A9R0WNX9_TRITD</name>
<evidence type="ECO:0000256" key="7">
    <source>
        <dbReference type="ARBA" id="ARBA00023054"/>
    </source>
</evidence>
<evidence type="ECO:0000256" key="4">
    <source>
        <dbReference type="ARBA" id="ARBA00022741"/>
    </source>
</evidence>
<evidence type="ECO:0000259" key="11">
    <source>
        <dbReference type="Pfam" id="PF23598"/>
    </source>
</evidence>
<dbReference type="AlphaFoldDB" id="A0A9R0WNX9"/>
<feature type="domain" description="Disease resistance protein winged helix" evidence="10">
    <location>
        <begin position="433"/>
        <end position="485"/>
    </location>
</feature>
<sequence>MVGTEMLAAAAVSQVARKIGEIIGAAQGEVTLCCSFSDDLESIKDTLVYLEDLLKNAERNSFGSERANLRHWLAQIKSLAFDIEDMVDDYYSSKEQFEGSSSYAQKGSLFCSLSNPVISKVSMVHKMKSKRELLQTRQHLPNQYHFISHINSVVDFDEKQTTSYRNSDIILFGRDRDLENLMDIIMQKSVGEISIISIVGPMGLGKTSLAQLVFNDARTKAFSFRIWVHVSMGNVSLEKIGRDIVSQTTERIEGNMQLQSIKNAVQTILNKYSCLIVLDNLWGKDEEVNELKQMLLTGIQTESKIVVTTHSYKVAELVSTVPPYKLSALSEDDCLSIFSQRAMTGRGDPLFREYGEEIVRRCGGTPLVANFLGSVVNAQRQRREIWKAAKDKDMWKIEEDYPEDKISPLFPSFKIIYYNMPHELRLCFVYCSIFPKGSVMDKKKLIQQWIALDMIESRHGTLPLDVTAEKYIDELKAIYFLQVIGRHQLKQLRYLDASTLSITTLPPQISSFNKLQALDLSETELMELPSFLSNLKGLNYLNLQGCQKLQELKSLDLLHDLHYLNLSCCPEVRSFPESIENLTKLRFLNLSRCSKLPTLPNRLLQSFASLCSLVDLNLSGFEFQMLPEFFGNICSLQYLNLSECSKLEELPQSFGQLAYLKALNLSSCPDLKILGSFECLTSLQFLNLSNCTSLEYLPLCLKKLQNLDVSGCQDGNPVLAALGVRHLTNFHSKLSSSD</sequence>
<dbReference type="GO" id="GO:0006952">
    <property type="term" value="P:defense response"/>
    <property type="evidence" value="ECO:0007669"/>
    <property type="project" value="UniProtKB-KW"/>
</dbReference>
<dbReference type="Gene3D" id="1.20.5.4130">
    <property type="match status" value="1"/>
</dbReference>
<keyword evidence="3" id="KW-0677">Repeat</keyword>
<comment type="similarity">
    <text evidence="1">Belongs to the disease resistance NB-LRR family.</text>
</comment>
<reference evidence="12 13" key="1">
    <citation type="submission" date="2017-09" db="EMBL/GenBank/DDBJ databases">
        <authorList>
            <consortium name="International Durum Wheat Genome Sequencing Consortium (IDWGSC)"/>
            <person name="Milanesi L."/>
        </authorList>
    </citation>
    <scope>NUCLEOTIDE SEQUENCE [LARGE SCALE GENOMIC DNA]</scope>
    <source>
        <strain evidence="13">cv. Svevo</strain>
    </source>
</reference>
<dbReference type="InterPro" id="IPR058922">
    <property type="entry name" value="WHD_DRP"/>
</dbReference>
<dbReference type="InterPro" id="IPR042197">
    <property type="entry name" value="Apaf_helical"/>
</dbReference>
<dbReference type="PANTHER" id="PTHR36766:SF62">
    <property type="entry name" value="AAA+ ATPASE DOMAIN-CONTAINING PROTEIN"/>
    <property type="match status" value="1"/>
</dbReference>
<dbReference type="PANTHER" id="PTHR36766">
    <property type="entry name" value="PLANT BROAD-SPECTRUM MILDEW RESISTANCE PROTEIN RPW8"/>
    <property type="match status" value="1"/>
</dbReference>
<dbReference type="InterPro" id="IPR055414">
    <property type="entry name" value="LRR_R13L4/SHOC2-like"/>
</dbReference>
<dbReference type="Gramene" id="TRITD5Av1G133770.3">
    <property type="protein sequence ID" value="TRITD5Av1G133770.3"/>
    <property type="gene ID" value="TRITD5Av1G133770"/>
</dbReference>
<evidence type="ECO:0000259" key="9">
    <source>
        <dbReference type="Pfam" id="PF18052"/>
    </source>
</evidence>
<keyword evidence="2" id="KW-0433">Leucine-rich repeat</keyword>
<organism evidence="12 13">
    <name type="scientific">Triticum turgidum subsp. durum</name>
    <name type="common">Durum wheat</name>
    <name type="synonym">Triticum durum</name>
    <dbReference type="NCBI Taxonomy" id="4567"/>
    <lineage>
        <taxon>Eukaryota</taxon>
        <taxon>Viridiplantae</taxon>
        <taxon>Streptophyta</taxon>
        <taxon>Embryophyta</taxon>
        <taxon>Tracheophyta</taxon>
        <taxon>Spermatophyta</taxon>
        <taxon>Magnoliopsida</taxon>
        <taxon>Liliopsida</taxon>
        <taxon>Poales</taxon>
        <taxon>Poaceae</taxon>
        <taxon>BOP clade</taxon>
        <taxon>Pooideae</taxon>
        <taxon>Triticodae</taxon>
        <taxon>Triticeae</taxon>
        <taxon>Triticinae</taxon>
        <taxon>Triticum</taxon>
    </lineage>
</organism>
<feature type="domain" description="Disease resistance N-terminal" evidence="9">
    <location>
        <begin position="12"/>
        <end position="96"/>
    </location>
</feature>
<evidence type="ECO:0000313" key="12">
    <source>
        <dbReference type="EMBL" id="VAI17465.1"/>
    </source>
</evidence>
<dbReference type="CDD" id="cd14798">
    <property type="entry name" value="RX-CC_like"/>
    <property type="match status" value="1"/>
</dbReference>
<evidence type="ECO:0000256" key="3">
    <source>
        <dbReference type="ARBA" id="ARBA00022737"/>
    </source>
</evidence>
<dbReference type="InterPro" id="IPR032675">
    <property type="entry name" value="LRR_dom_sf"/>
</dbReference>
<keyword evidence="7" id="KW-0175">Coiled coil</keyword>
<evidence type="ECO:0000256" key="5">
    <source>
        <dbReference type="ARBA" id="ARBA00022821"/>
    </source>
</evidence>
<dbReference type="Pfam" id="PF23559">
    <property type="entry name" value="WHD_DRP"/>
    <property type="match status" value="1"/>
</dbReference>
<proteinExistence type="inferred from homology"/>
<feature type="domain" description="Disease resistance R13L4/SHOC-2-like LRR" evidence="11">
    <location>
        <begin position="488"/>
        <end position="618"/>
    </location>
</feature>
<gene>
    <name evidence="12" type="ORF">TRITD_5Av1G133770</name>
</gene>
<evidence type="ECO:0000259" key="8">
    <source>
        <dbReference type="Pfam" id="PF00931"/>
    </source>
</evidence>
<dbReference type="EMBL" id="LT934119">
    <property type="protein sequence ID" value="VAI17465.1"/>
    <property type="molecule type" value="Genomic_DNA"/>
</dbReference>
<dbReference type="Pfam" id="PF18052">
    <property type="entry name" value="Rx_N"/>
    <property type="match status" value="1"/>
</dbReference>
<dbReference type="Proteomes" id="UP000324705">
    <property type="component" value="Chromosome 5A"/>
</dbReference>
<evidence type="ECO:0000313" key="13">
    <source>
        <dbReference type="Proteomes" id="UP000324705"/>
    </source>
</evidence>
<evidence type="ECO:0000259" key="10">
    <source>
        <dbReference type="Pfam" id="PF23559"/>
    </source>
</evidence>
<dbReference type="Gene3D" id="1.10.8.430">
    <property type="entry name" value="Helical domain of apoptotic protease-activating factors"/>
    <property type="match status" value="1"/>
</dbReference>
<accession>A0A9R0WNX9</accession>
<evidence type="ECO:0000256" key="1">
    <source>
        <dbReference type="ARBA" id="ARBA00008894"/>
    </source>
</evidence>
<dbReference type="InterPro" id="IPR001611">
    <property type="entry name" value="Leu-rich_rpt"/>
</dbReference>
<dbReference type="Pfam" id="PF00560">
    <property type="entry name" value="LRR_1"/>
    <property type="match status" value="1"/>
</dbReference>
<dbReference type="SUPFAM" id="SSF52058">
    <property type="entry name" value="L domain-like"/>
    <property type="match status" value="1"/>
</dbReference>
<dbReference type="Gene3D" id="3.80.10.10">
    <property type="entry name" value="Ribonuclease Inhibitor"/>
    <property type="match status" value="2"/>
</dbReference>